<feature type="compositionally biased region" description="Low complexity" evidence="1">
    <location>
        <begin position="22"/>
        <end position="40"/>
    </location>
</feature>
<evidence type="ECO:0000313" key="3">
    <source>
        <dbReference type="Proteomes" id="UP000676336"/>
    </source>
</evidence>
<dbReference type="AlphaFoldDB" id="A0A8S3AMZ9"/>
<name>A0A8S3AMZ9_9BILA</name>
<dbReference type="Proteomes" id="UP000676336">
    <property type="component" value="Unassembled WGS sequence"/>
</dbReference>
<feature type="region of interest" description="Disordered" evidence="1">
    <location>
        <begin position="1"/>
        <end position="48"/>
    </location>
</feature>
<accession>A0A8S3AMZ9</accession>
<dbReference type="EMBL" id="CAJOBI010130561">
    <property type="protein sequence ID" value="CAF4722418.1"/>
    <property type="molecule type" value="Genomic_DNA"/>
</dbReference>
<evidence type="ECO:0000256" key="1">
    <source>
        <dbReference type="SAM" id="MobiDB-lite"/>
    </source>
</evidence>
<reference evidence="2" key="1">
    <citation type="submission" date="2021-02" db="EMBL/GenBank/DDBJ databases">
        <authorList>
            <person name="Nowell W R."/>
        </authorList>
    </citation>
    <scope>NUCLEOTIDE SEQUENCE</scope>
</reference>
<gene>
    <name evidence="2" type="ORF">SMN809_LOCUS43911</name>
</gene>
<organism evidence="2 3">
    <name type="scientific">Rotaria magnacalcarata</name>
    <dbReference type="NCBI Taxonomy" id="392030"/>
    <lineage>
        <taxon>Eukaryota</taxon>
        <taxon>Metazoa</taxon>
        <taxon>Spiralia</taxon>
        <taxon>Gnathifera</taxon>
        <taxon>Rotifera</taxon>
        <taxon>Eurotatoria</taxon>
        <taxon>Bdelloidea</taxon>
        <taxon>Philodinida</taxon>
        <taxon>Philodinidae</taxon>
        <taxon>Rotaria</taxon>
    </lineage>
</organism>
<feature type="non-terminal residue" evidence="2">
    <location>
        <position position="48"/>
    </location>
</feature>
<sequence length="48" mass="5169">MQNQSNTSVLSSLRTGLEPNKSTDMFSSTKTTTGTNKANNWLGFNNGS</sequence>
<protein>
    <submittedName>
        <fullName evidence="2">Uncharacterized protein</fullName>
    </submittedName>
</protein>
<evidence type="ECO:0000313" key="2">
    <source>
        <dbReference type="EMBL" id="CAF4722418.1"/>
    </source>
</evidence>
<feature type="compositionally biased region" description="Polar residues" evidence="1">
    <location>
        <begin position="1"/>
        <end position="14"/>
    </location>
</feature>
<proteinExistence type="predicted"/>
<comment type="caution">
    <text evidence="2">The sequence shown here is derived from an EMBL/GenBank/DDBJ whole genome shotgun (WGS) entry which is preliminary data.</text>
</comment>